<dbReference type="KEGG" id="pur:AOC03_03550"/>
<evidence type="ECO:0000313" key="2">
    <source>
        <dbReference type="Proteomes" id="UP000059847"/>
    </source>
</evidence>
<proteinExistence type="predicted"/>
<dbReference type="InterPro" id="IPR054257">
    <property type="entry name" value="DUF6988"/>
</dbReference>
<dbReference type="RefSeq" id="WP_062533630.1">
    <property type="nucleotide sequence ID" value="NZ_CP012678.1"/>
</dbReference>
<organism evidence="1 2">
    <name type="scientific">Psychrobacter urativorans</name>
    <dbReference type="NCBI Taxonomy" id="45610"/>
    <lineage>
        <taxon>Bacteria</taxon>
        <taxon>Pseudomonadati</taxon>
        <taxon>Pseudomonadota</taxon>
        <taxon>Gammaproteobacteria</taxon>
        <taxon>Moraxellales</taxon>
        <taxon>Moraxellaceae</taxon>
        <taxon>Psychrobacter</taxon>
    </lineage>
</organism>
<dbReference type="OrthoDB" id="6058394at2"/>
<evidence type="ECO:0000313" key="1">
    <source>
        <dbReference type="EMBL" id="ALF59236.1"/>
    </source>
</evidence>
<reference evidence="1 2" key="1">
    <citation type="submission" date="2015-09" db="EMBL/GenBank/DDBJ databases">
        <title>Complete genome of Psychrobacter urativorans R10.10B.</title>
        <authorList>
            <person name="See-Too W.S."/>
            <person name="Chan K.G."/>
        </authorList>
    </citation>
    <scope>NUCLEOTIDE SEQUENCE [LARGE SCALE GENOMIC DNA]</scope>
    <source>
        <strain evidence="1 2">R10.10B</strain>
    </source>
</reference>
<dbReference type="AlphaFoldDB" id="A0A0M4TUG9"/>
<gene>
    <name evidence="1" type="ORF">AOC03_03550</name>
</gene>
<accession>A0A0M4TUG9</accession>
<dbReference type="Pfam" id="PF22491">
    <property type="entry name" value="DUF6988"/>
    <property type="match status" value="1"/>
</dbReference>
<keyword evidence="2" id="KW-1185">Reference proteome</keyword>
<dbReference type="Proteomes" id="UP000059847">
    <property type="component" value="Chromosome"/>
</dbReference>
<dbReference type="EMBL" id="CP012678">
    <property type="protein sequence ID" value="ALF59236.1"/>
    <property type="molecule type" value="Genomic_DNA"/>
</dbReference>
<protein>
    <submittedName>
        <fullName evidence="1">Uncharacterized protein</fullName>
    </submittedName>
</protein>
<name>A0A0M4TUG9_9GAMM</name>
<sequence>MQTTFNEFCSKSFEFREALLRETKNVSTFEELKHKDIATLVLADISSEHGHAIHILAKNRCSVSASSLLRLQFESLLRAKWLYWIASNDVIERFNKPLNEQNVKQAEKRIPTINVILSELEVKVEEGKVPKKALMLMQEFKDMALKASNSYVHSGMHAFSRRKDWFPEPLMIQILQNSNGLEALKAMLLATLVESNEIMQEVLNLQYVYLDCLPMHTPEIMDRFYGIS</sequence>